<dbReference type="EMBL" id="JANBVN010000013">
    <property type="protein sequence ID" value="KAJ9162322.1"/>
    <property type="molecule type" value="Genomic_DNA"/>
</dbReference>
<dbReference type="GO" id="GO:0016538">
    <property type="term" value="F:cyclin-dependent protein serine/threonine kinase regulator activity"/>
    <property type="evidence" value="ECO:0007669"/>
    <property type="project" value="TreeGrafter"/>
</dbReference>
<dbReference type="GO" id="GO:0005634">
    <property type="term" value="C:nucleus"/>
    <property type="evidence" value="ECO:0007669"/>
    <property type="project" value="TreeGrafter"/>
</dbReference>
<name>A0AA38VP43_9PEZI</name>
<dbReference type="Pfam" id="PF08613">
    <property type="entry name" value="Cyclin"/>
    <property type="match status" value="1"/>
</dbReference>
<dbReference type="GO" id="GO:0000307">
    <property type="term" value="C:cyclin-dependent protein kinase holoenzyme complex"/>
    <property type="evidence" value="ECO:0007669"/>
    <property type="project" value="TreeGrafter"/>
</dbReference>
<dbReference type="AlphaFoldDB" id="A0AA38VP43"/>
<dbReference type="Gene3D" id="1.10.472.10">
    <property type="entry name" value="Cyclin-like"/>
    <property type="match status" value="1"/>
</dbReference>
<protein>
    <submittedName>
        <fullName evidence="2">Cyclin-like protein (Clg1)</fullName>
    </submittedName>
</protein>
<dbReference type="InterPro" id="IPR013922">
    <property type="entry name" value="Cyclin_PHO80-like"/>
</dbReference>
<feature type="region of interest" description="Disordered" evidence="1">
    <location>
        <begin position="278"/>
        <end position="297"/>
    </location>
</feature>
<dbReference type="Proteomes" id="UP001174691">
    <property type="component" value="Unassembled WGS sequence"/>
</dbReference>
<evidence type="ECO:0000313" key="2">
    <source>
        <dbReference type="EMBL" id="KAJ9162322.1"/>
    </source>
</evidence>
<organism evidence="2 3">
    <name type="scientific">Coniochaeta hoffmannii</name>
    <dbReference type="NCBI Taxonomy" id="91930"/>
    <lineage>
        <taxon>Eukaryota</taxon>
        <taxon>Fungi</taxon>
        <taxon>Dikarya</taxon>
        <taxon>Ascomycota</taxon>
        <taxon>Pezizomycotina</taxon>
        <taxon>Sordariomycetes</taxon>
        <taxon>Sordariomycetidae</taxon>
        <taxon>Coniochaetales</taxon>
        <taxon>Coniochaetaceae</taxon>
        <taxon>Coniochaeta</taxon>
    </lineage>
</organism>
<gene>
    <name evidence="2" type="ORF">NKR19_g1390</name>
</gene>
<dbReference type="CDD" id="cd20557">
    <property type="entry name" value="CYCLIN_ScPCL1-like"/>
    <property type="match status" value="1"/>
</dbReference>
<evidence type="ECO:0000256" key="1">
    <source>
        <dbReference type="SAM" id="MobiDB-lite"/>
    </source>
</evidence>
<evidence type="ECO:0000313" key="3">
    <source>
        <dbReference type="Proteomes" id="UP001174691"/>
    </source>
</evidence>
<proteinExistence type="predicted"/>
<dbReference type="PANTHER" id="PTHR15615">
    <property type="match status" value="1"/>
</dbReference>
<keyword evidence="3" id="KW-1185">Reference proteome</keyword>
<comment type="caution">
    <text evidence="2">The sequence shown here is derived from an EMBL/GenBank/DDBJ whole genome shotgun (WGS) entry which is preliminary data.</text>
</comment>
<accession>A0AA38VP43</accession>
<reference evidence="2" key="1">
    <citation type="submission" date="2022-07" db="EMBL/GenBank/DDBJ databases">
        <title>Fungi with potential for degradation of polypropylene.</title>
        <authorList>
            <person name="Gostincar C."/>
        </authorList>
    </citation>
    <scope>NUCLEOTIDE SEQUENCE</scope>
    <source>
        <strain evidence="2">EXF-13287</strain>
    </source>
</reference>
<dbReference type="PANTHER" id="PTHR15615:SF27">
    <property type="entry name" value="PHO85 CYCLIN CLG1"/>
    <property type="match status" value="1"/>
</dbReference>
<dbReference type="GO" id="GO:0019901">
    <property type="term" value="F:protein kinase binding"/>
    <property type="evidence" value="ECO:0007669"/>
    <property type="project" value="InterPro"/>
</dbReference>
<sequence>MPGGVCQVLDYEVELMAEYVSEMATRIIMPRSSVNAPFRKFVSQILTSTRLPSTTILLGLNYLAKRVNMMKAAGHTNHTEGQTWRMLTISLLLGSKFLDDNTFQNKSWSEVSGIPVQELNTLEYEWLGAISWGLYVNMDESKDYQAWLKNWKDWLDTKKRALAQSRDRYAPLASPVEPEISRPRNPHVYSTWHQQQVAEYERLSGLKHGQVPQPAYRHEQPAWAYQSWQAAPLTPPDSGYGTPEYANSAASVNSQYNEWFDHAVTTNVATDARHFQQPPSYTAFHHPANQPSRGHASHPGYYNYGQNIWEAPHVGECSCMNCSSHLGHKQHPYFMTHGYGQPVVG</sequence>